<organism evidence="3">
    <name type="scientific">Musca domestica</name>
    <name type="common">House fly</name>
    <dbReference type="NCBI Taxonomy" id="7370"/>
    <lineage>
        <taxon>Eukaryota</taxon>
        <taxon>Metazoa</taxon>
        <taxon>Ecdysozoa</taxon>
        <taxon>Arthropoda</taxon>
        <taxon>Hexapoda</taxon>
        <taxon>Insecta</taxon>
        <taxon>Pterygota</taxon>
        <taxon>Neoptera</taxon>
        <taxon>Endopterygota</taxon>
        <taxon>Diptera</taxon>
        <taxon>Brachycera</taxon>
        <taxon>Muscomorpha</taxon>
        <taxon>Muscoidea</taxon>
        <taxon>Muscidae</taxon>
        <taxon>Musca</taxon>
    </lineage>
</organism>
<evidence type="ECO:0000313" key="4">
    <source>
        <dbReference type="Proteomes" id="UP001652621"/>
    </source>
</evidence>
<dbReference type="EnsemblMetazoa" id="MDOA007278-RA">
    <property type="protein sequence ID" value="MDOA007278-PA"/>
    <property type="gene ID" value="MDOA007278"/>
</dbReference>
<name>A0A1I8MQ34_MUSDO</name>
<dbReference type="AlphaFoldDB" id="A0A1I8MQ34"/>
<gene>
    <name evidence="3" type="primary">101890943</name>
    <name evidence="5" type="synonym">LOC101890943</name>
</gene>
<evidence type="ECO:0000313" key="3">
    <source>
        <dbReference type="EnsemblMetazoa" id="MDOA007278-PA"/>
    </source>
</evidence>
<keyword evidence="1" id="KW-0175">Coiled coil</keyword>
<dbReference type="Proteomes" id="UP001652621">
    <property type="component" value="Unplaced"/>
</dbReference>
<feature type="coiled-coil region" evidence="1">
    <location>
        <begin position="38"/>
        <end position="112"/>
    </location>
</feature>
<evidence type="ECO:0000313" key="5">
    <source>
        <dbReference type="RefSeq" id="XP_005183120.1"/>
    </source>
</evidence>
<reference evidence="3" key="1">
    <citation type="submission" date="2020-05" db="UniProtKB">
        <authorList>
            <consortium name="EnsemblMetazoa"/>
        </authorList>
    </citation>
    <scope>IDENTIFICATION</scope>
    <source>
        <strain evidence="3">Aabys</strain>
    </source>
</reference>
<dbReference type="GeneID" id="101890943"/>
<sequence length="193" mass="23636">MSKYEYAKRLKRMLNNECEITEMETNIARKCGKHYEQMTKLKTMLNKQEHELSRYRDQLEKLRIQTEKFEDFVLAEEERLKGIHQNIERLRKECDETEQQRLAQRKQELTRRRFIHEIKETTQMYFNEDALPHRFQGVCIERTETSCEWKPFCVDAKQWLEFLEEQWKQQQHENKENNAPNPMECDESAQKGK</sequence>
<accession>A0A1I8MQ34</accession>
<feature type="region of interest" description="Disordered" evidence="2">
    <location>
        <begin position="170"/>
        <end position="193"/>
    </location>
</feature>
<dbReference type="VEuPathDB" id="VectorBase:MDOA007278"/>
<dbReference type="RefSeq" id="XP_005183120.1">
    <property type="nucleotide sequence ID" value="XM_005183063.3"/>
</dbReference>
<evidence type="ECO:0000256" key="2">
    <source>
        <dbReference type="SAM" id="MobiDB-lite"/>
    </source>
</evidence>
<keyword evidence="4" id="KW-1185">Reference proteome</keyword>
<proteinExistence type="predicted"/>
<dbReference type="OrthoDB" id="8006210at2759"/>
<dbReference type="VEuPathDB" id="VectorBase:MDOMA2_017327"/>
<protein>
    <submittedName>
        <fullName evidence="5">Kinetochore protein Spc25</fullName>
    </submittedName>
</protein>
<evidence type="ECO:0000256" key="1">
    <source>
        <dbReference type="SAM" id="Coils"/>
    </source>
</evidence>
<dbReference type="KEGG" id="mde:101890943"/>
<reference evidence="5" key="2">
    <citation type="submission" date="2025-04" db="UniProtKB">
        <authorList>
            <consortium name="RefSeq"/>
        </authorList>
    </citation>
    <scope>IDENTIFICATION</scope>
    <source>
        <strain evidence="5">Aabys</strain>
    </source>
</reference>